<feature type="binding site" evidence="4">
    <location>
        <position position="326"/>
    </location>
    <ligand>
        <name>S-adenosyl-L-methionine</name>
        <dbReference type="ChEBI" id="CHEBI:59789"/>
    </ligand>
</feature>
<dbReference type="Gene3D" id="3.40.50.150">
    <property type="entry name" value="Vaccinia Virus protein VP39"/>
    <property type="match status" value="1"/>
</dbReference>
<evidence type="ECO:0000256" key="1">
    <source>
        <dbReference type="ARBA" id="ARBA00022603"/>
    </source>
</evidence>
<feature type="active site" description="Nucleophile" evidence="4">
    <location>
        <position position="419"/>
    </location>
</feature>
<dbReference type="InterPro" id="IPR010280">
    <property type="entry name" value="U5_MeTrfase_fam"/>
</dbReference>
<dbReference type="GO" id="GO:0008173">
    <property type="term" value="F:RNA methyltransferase activity"/>
    <property type="evidence" value="ECO:0007669"/>
    <property type="project" value="InterPro"/>
</dbReference>
<keyword evidence="1 4" id="KW-0489">Methyltransferase</keyword>
<dbReference type="EC" id="2.1.1.189" evidence="7"/>
<dbReference type="CDD" id="cd02440">
    <property type="entry name" value="AdoMet_MTases"/>
    <property type="match status" value="1"/>
</dbReference>
<feature type="binding site" evidence="4">
    <location>
        <position position="347"/>
    </location>
    <ligand>
        <name>S-adenosyl-L-methionine</name>
        <dbReference type="ChEBI" id="CHEBI:59789"/>
    </ligand>
</feature>
<feature type="active site" evidence="5">
    <location>
        <position position="419"/>
    </location>
</feature>
<dbReference type="PROSITE" id="PS01230">
    <property type="entry name" value="TRMA_1"/>
    <property type="match status" value="1"/>
</dbReference>
<dbReference type="PROSITE" id="PS51687">
    <property type="entry name" value="SAM_MT_RNA_M5U"/>
    <property type="match status" value="1"/>
</dbReference>
<evidence type="ECO:0000256" key="5">
    <source>
        <dbReference type="PROSITE-ProRule" id="PRU10015"/>
    </source>
</evidence>
<dbReference type="InterPro" id="IPR029063">
    <property type="entry name" value="SAM-dependent_MTases_sf"/>
</dbReference>
<dbReference type="GO" id="GO:0032259">
    <property type="term" value="P:methylation"/>
    <property type="evidence" value="ECO:0007669"/>
    <property type="project" value="UniProtKB-KW"/>
</dbReference>
<dbReference type="Pfam" id="PF05958">
    <property type="entry name" value="tRNA_U5-meth_tr"/>
    <property type="match status" value="1"/>
</dbReference>
<feature type="domain" description="TRAM" evidence="6">
    <location>
        <begin position="1"/>
        <end position="58"/>
    </location>
</feature>
<evidence type="ECO:0000256" key="2">
    <source>
        <dbReference type="ARBA" id="ARBA00022679"/>
    </source>
</evidence>
<dbReference type="GO" id="GO:0006396">
    <property type="term" value="P:RNA processing"/>
    <property type="evidence" value="ECO:0007669"/>
    <property type="project" value="InterPro"/>
</dbReference>
<keyword evidence="2 4" id="KW-0808">Transferase</keyword>
<sequence length="462" mass="52568">MKKGEVYEGIIEKVEFPNKGYVMVEDQRVLVKNGIPGQRIRFMIQKKRKNKAQGRIMEVLEKSPLEKREPVCGVFPACGGCMYQTMPYEEQLRMKELQIRELLEDVLVREGQTDKDGKPDFLWEGIHGSPIEFCYRNKMEFSFGDEYKDGPLSLGLHKKGSTYDVLNTGDCKLVHKDMTDILTCVRDYFLERGVSYYKKLQHVGYLRHLLLRRGVTTGETLVHLVTTSQEEHDLEPLKELLLSLPLEGKIVGIMHIINDSLSDVVKSDETRILYGKDWFYETLLGLKFRISTFSFFQPNSLAAEVLYSVVRSYVEDARGMEVFDLYSGTGTIAQLLAPVAKEVIGVEIVEEAVEAARKNAELNGLSNCRFIAGDVLKVLDDLTEKPDMIILDPPREGVHPKALPKILSYGVKRIVYVSCKATSLAEDMETFLRSGYRLEKACCVDQFCQTVWTEAVAVFVRE</sequence>
<proteinExistence type="inferred from homology"/>
<feature type="binding site" evidence="4">
    <location>
        <position position="392"/>
    </location>
    <ligand>
        <name>S-adenosyl-L-methionine</name>
        <dbReference type="ChEBI" id="CHEBI:59789"/>
    </ligand>
</feature>
<dbReference type="PANTHER" id="PTHR11061">
    <property type="entry name" value="RNA M5U METHYLTRANSFERASE"/>
    <property type="match status" value="1"/>
</dbReference>
<organism evidence="7">
    <name type="scientific">Blautia glucerasea</name>
    <dbReference type="NCBI Taxonomy" id="536633"/>
    <lineage>
        <taxon>Bacteria</taxon>
        <taxon>Bacillati</taxon>
        <taxon>Bacillota</taxon>
        <taxon>Clostridia</taxon>
        <taxon>Lachnospirales</taxon>
        <taxon>Lachnospiraceae</taxon>
        <taxon>Blautia</taxon>
    </lineage>
</organism>
<keyword evidence="3 4" id="KW-0949">S-adenosyl-L-methionine</keyword>
<dbReference type="RefSeq" id="WP_156353750.1">
    <property type="nucleotide sequence ID" value="NZ_CACRST010000013.1"/>
</dbReference>
<dbReference type="AlphaFoldDB" id="A0A6N2T865"/>
<reference evidence="7" key="1">
    <citation type="submission" date="2019-11" db="EMBL/GenBank/DDBJ databases">
        <authorList>
            <person name="Feng L."/>
        </authorList>
    </citation>
    <scope>NUCLEOTIDE SEQUENCE</scope>
    <source>
        <strain evidence="7">BgluceraseaLFYP119</strain>
    </source>
</reference>
<accession>A0A6N2T865</accession>
<dbReference type="InterPro" id="IPR012340">
    <property type="entry name" value="NA-bd_OB-fold"/>
</dbReference>
<name>A0A6N2T865_9FIRM</name>
<dbReference type="SUPFAM" id="SSF53335">
    <property type="entry name" value="S-adenosyl-L-methionine-dependent methyltransferases"/>
    <property type="match status" value="1"/>
</dbReference>
<evidence type="ECO:0000259" key="6">
    <source>
        <dbReference type="PROSITE" id="PS50926"/>
    </source>
</evidence>
<evidence type="ECO:0000256" key="3">
    <source>
        <dbReference type="ARBA" id="ARBA00022691"/>
    </source>
</evidence>
<comment type="similarity">
    <text evidence="4">Belongs to the class I-like SAM-binding methyltransferase superfamily. RNA M5U methyltransferase family.</text>
</comment>
<evidence type="ECO:0000313" key="7">
    <source>
        <dbReference type="EMBL" id="VYS99905.1"/>
    </source>
</evidence>
<dbReference type="EMBL" id="CACRST010000013">
    <property type="protein sequence ID" value="VYS99905.1"/>
    <property type="molecule type" value="Genomic_DNA"/>
</dbReference>
<dbReference type="InterPro" id="IPR002792">
    <property type="entry name" value="TRAM_dom"/>
</dbReference>
<evidence type="ECO:0000256" key="4">
    <source>
        <dbReference type="PROSITE-ProRule" id="PRU01024"/>
    </source>
</evidence>
<dbReference type="Gene3D" id="2.40.50.1070">
    <property type="match status" value="1"/>
</dbReference>
<dbReference type="SUPFAM" id="SSF50249">
    <property type="entry name" value="Nucleic acid-binding proteins"/>
    <property type="match status" value="1"/>
</dbReference>
<protein>
    <submittedName>
        <fullName evidence="7">23S rRNA (Uracil-C(5))-methyltransferase RlmCD</fullName>
        <ecNumber evidence="7">2.1.1.189</ecNumber>
    </submittedName>
</protein>
<dbReference type="NCBIfam" id="TIGR00479">
    <property type="entry name" value="rumA"/>
    <property type="match status" value="1"/>
</dbReference>
<dbReference type="PROSITE" id="PS50926">
    <property type="entry name" value="TRAM"/>
    <property type="match status" value="1"/>
</dbReference>
<dbReference type="PANTHER" id="PTHR11061:SF30">
    <property type="entry name" value="TRNA (URACIL(54)-C(5))-METHYLTRANSFERASE"/>
    <property type="match status" value="1"/>
</dbReference>
<feature type="binding site" evidence="4">
    <location>
        <position position="297"/>
    </location>
    <ligand>
        <name>S-adenosyl-L-methionine</name>
        <dbReference type="ChEBI" id="CHEBI:59789"/>
    </ligand>
</feature>
<dbReference type="InterPro" id="IPR030390">
    <property type="entry name" value="MeTrfase_TrmA_AS"/>
</dbReference>
<dbReference type="Gene3D" id="2.40.50.140">
    <property type="entry name" value="Nucleic acid-binding proteins"/>
    <property type="match status" value="1"/>
</dbReference>
<gene>
    <name evidence="7" type="primary">rlmCD_1</name>
    <name evidence="7" type="ORF">BGLFYP119_01408</name>
</gene>